<feature type="compositionally biased region" description="Basic residues" evidence="1">
    <location>
        <begin position="143"/>
        <end position="152"/>
    </location>
</feature>
<feature type="compositionally biased region" description="Basic and acidic residues" evidence="1">
    <location>
        <begin position="89"/>
        <end position="112"/>
    </location>
</feature>
<feature type="compositionally biased region" description="Basic and acidic residues" evidence="1">
    <location>
        <begin position="208"/>
        <end position="249"/>
    </location>
</feature>
<reference evidence="3" key="2">
    <citation type="submission" date="2025-08" db="UniProtKB">
        <authorList>
            <consortium name="RefSeq"/>
        </authorList>
    </citation>
    <scope>IDENTIFICATION</scope>
    <source>
        <tissue evidence="3">Young leaves</tissue>
    </source>
</reference>
<sequence length="257" mass="28740">MKTISGHCVSLKEISLSKAAKILSKFVSADNGASHVIGAYLHRASVSFNELDQLHKELKSSHSQKKHKSRTKSAQTVGGSEKHKKNKKKQQEVESRHDGGNGVKFGEREGDGKLPNGTYNEIESGQEQGNVGDGNHGMEEGKKQRKEKKKHKEGASNFSSNKGGVENPECENTKGQQLKEMEKKLCNNVEGENGGLVGSLDFQVKKRKNDEEGSEKKSYSEEVKTEQRKKRKSEDVERTPEERSRDLSKKKVKRKHE</sequence>
<accession>A0A8B8JMQ1</accession>
<gene>
    <name evidence="3" type="primary">LOC113847561</name>
</gene>
<evidence type="ECO:0000256" key="1">
    <source>
        <dbReference type="SAM" id="MobiDB-lite"/>
    </source>
</evidence>
<dbReference type="AlphaFoldDB" id="A0A8B8JMQ1"/>
<organism evidence="2 3">
    <name type="scientific">Abrus precatorius</name>
    <name type="common">Indian licorice</name>
    <name type="synonym">Glycine abrus</name>
    <dbReference type="NCBI Taxonomy" id="3816"/>
    <lineage>
        <taxon>Eukaryota</taxon>
        <taxon>Viridiplantae</taxon>
        <taxon>Streptophyta</taxon>
        <taxon>Embryophyta</taxon>
        <taxon>Tracheophyta</taxon>
        <taxon>Spermatophyta</taxon>
        <taxon>Magnoliopsida</taxon>
        <taxon>eudicotyledons</taxon>
        <taxon>Gunneridae</taxon>
        <taxon>Pentapetalae</taxon>
        <taxon>rosids</taxon>
        <taxon>fabids</taxon>
        <taxon>Fabales</taxon>
        <taxon>Fabaceae</taxon>
        <taxon>Papilionoideae</taxon>
        <taxon>50 kb inversion clade</taxon>
        <taxon>NPAAA clade</taxon>
        <taxon>indigoferoid/millettioid clade</taxon>
        <taxon>Abreae</taxon>
        <taxon>Abrus</taxon>
    </lineage>
</organism>
<feature type="region of interest" description="Disordered" evidence="1">
    <location>
        <begin position="56"/>
        <end position="257"/>
    </location>
</feature>
<evidence type="ECO:0000313" key="3">
    <source>
        <dbReference type="RefSeq" id="XP_027332549.1"/>
    </source>
</evidence>
<reference evidence="2" key="1">
    <citation type="journal article" date="2019" name="Toxins">
        <title>Detection of Abrin-Like and Prepropulchellin-Like Toxin Genes and Transcripts Using Whole Genome Sequencing and Full-Length Transcript Sequencing of Abrus precatorius.</title>
        <authorList>
            <person name="Hovde B.T."/>
            <person name="Daligault H.E."/>
            <person name="Hanschen E.R."/>
            <person name="Kunde Y.A."/>
            <person name="Johnson M.B."/>
            <person name="Starkenburg S.R."/>
            <person name="Johnson S.L."/>
        </authorList>
    </citation>
    <scope>NUCLEOTIDE SEQUENCE [LARGE SCALE GENOMIC DNA]</scope>
</reference>
<dbReference type="Proteomes" id="UP000694853">
    <property type="component" value="Unplaced"/>
</dbReference>
<dbReference type="GeneID" id="113847561"/>
<name>A0A8B8JMQ1_ABRPR</name>
<dbReference type="PANTHER" id="PTHR48227:SF1">
    <property type="entry name" value="DNA LIGASE 1-LIKE"/>
    <property type="match status" value="1"/>
</dbReference>
<feature type="compositionally biased region" description="Basic residues" evidence="1">
    <location>
        <begin position="62"/>
        <end position="71"/>
    </location>
</feature>
<dbReference type="PANTHER" id="PTHR48227">
    <property type="entry name" value="DNA TOPOISOMERASE 1-LIKE"/>
    <property type="match status" value="1"/>
</dbReference>
<dbReference type="RefSeq" id="XP_027332549.1">
    <property type="nucleotide sequence ID" value="XM_027476748.1"/>
</dbReference>
<proteinExistence type="predicted"/>
<evidence type="ECO:0000313" key="2">
    <source>
        <dbReference type="Proteomes" id="UP000694853"/>
    </source>
</evidence>
<protein>
    <submittedName>
        <fullName evidence="3">Vicilin-like seed storage protein At2g18540 isoform X2</fullName>
    </submittedName>
</protein>
<feature type="compositionally biased region" description="Polar residues" evidence="1">
    <location>
        <begin position="117"/>
        <end position="129"/>
    </location>
</feature>
<keyword evidence="2" id="KW-1185">Reference proteome</keyword>